<dbReference type="InterPro" id="IPR001732">
    <property type="entry name" value="UDP-Glc/GDP-Man_DH_N"/>
</dbReference>
<dbReference type="PANTHER" id="PTHR43750:SF2">
    <property type="entry name" value="UDP-GLUCOSE 6-DEHYDROGENASE"/>
    <property type="match status" value="1"/>
</dbReference>
<feature type="domain" description="UDP-glucose/GDP-mannose dehydrogenase N-terminal" evidence="3">
    <location>
        <begin position="40"/>
        <end position="136"/>
    </location>
</feature>
<dbReference type="InterPro" id="IPR014026">
    <property type="entry name" value="UDP-Glc/GDP-Man_DH_dimer"/>
</dbReference>
<reference evidence="4 5" key="1">
    <citation type="journal article" date="2016" name="Nat. Commun.">
        <title>Thousands of microbial genomes shed light on interconnected biogeochemical processes in an aquifer system.</title>
        <authorList>
            <person name="Anantharaman K."/>
            <person name="Brown C.T."/>
            <person name="Hug L.A."/>
            <person name="Sharon I."/>
            <person name="Castelle C.J."/>
            <person name="Probst A.J."/>
            <person name="Thomas B.C."/>
            <person name="Singh A."/>
            <person name="Wilkins M.J."/>
            <person name="Karaoz U."/>
            <person name="Brodie E.L."/>
            <person name="Williams K.H."/>
            <person name="Hubbard S.S."/>
            <person name="Banfield J.F."/>
        </authorList>
    </citation>
    <scope>NUCLEOTIDE SEQUENCE [LARGE SCALE GENOMIC DNA]</scope>
</reference>
<dbReference type="InterPro" id="IPR036291">
    <property type="entry name" value="NAD(P)-bd_dom_sf"/>
</dbReference>
<dbReference type="Gene3D" id="3.40.50.720">
    <property type="entry name" value="NAD(P)-binding Rossmann-like Domain"/>
    <property type="match status" value="2"/>
</dbReference>
<feature type="domain" description="UDP-glucose/GDP-mannose dehydrogenase dimerisation" evidence="2">
    <location>
        <begin position="160"/>
        <end position="254"/>
    </location>
</feature>
<protein>
    <recommendedName>
        <fullName evidence="6">UDP-glucose/GDP-mannose dehydrogenase dimerisation domain-containing protein</fullName>
    </recommendedName>
</protein>
<comment type="caution">
    <text evidence="4">The sequence shown here is derived from an EMBL/GenBank/DDBJ whole genome shotgun (WGS) entry which is preliminary data.</text>
</comment>
<proteinExistence type="inferred from homology"/>
<evidence type="ECO:0000313" key="5">
    <source>
        <dbReference type="Proteomes" id="UP000179264"/>
    </source>
</evidence>
<dbReference type="PANTHER" id="PTHR43750">
    <property type="entry name" value="UDP-GLUCOSE 6-DEHYDROGENASE TUAD"/>
    <property type="match status" value="1"/>
</dbReference>
<dbReference type="SUPFAM" id="SSF51735">
    <property type="entry name" value="NAD(P)-binding Rossmann-fold domains"/>
    <property type="match status" value="1"/>
</dbReference>
<dbReference type="GO" id="GO:0051287">
    <property type="term" value="F:NAD binding"/>
    <property type="evidence" value="ECO:0007669"/>
    <property type="project" value="InterPro"/>
</dbReference>
<accession>A0A1G2T8D9</accession>
<dbReference type="SUPFAM" id="SSF48179">
    <property type="entry name" value="6-phosphogluconate dehydrogenase C-terminal domain-like"/>
    <property type="match status" value="1"/>
</dbReference>
<evidence type="ECO:0000256" key="1">
    <source>
        <dbReference type="ARBA" id="ARBA00006601"/>
    </source>
</evidence>
<dbReference type="Pfam" id="PF00984">
    <property type="entry name" value="UDPG_MGDP_dh"/>
    <property type="match status" value="1"/>
</dbReference>
<name>A0A1G2T8D9_9BACT</name>
<dbReference type="Pfam" id="PF03721">
    <property type="entry name" value="UDPG_MGDP_dh_N"/>
    <property type="match status" value="1"/>
</dbReference>
<dbReference type="AlphaFoldDB" id="A0A1G2T8D9"/>
<evidence type="ECO:0008006" key="6">
    <source>
        <dbReference type="Google" id="ProtNLM"/>
    </source>
</evidence>
<comment type="similarity">
    <text evidence="1">Belongs to the UDP-glucose/GDP-mannose dehydrogenase family.</text>
</comment>
<evidence type="ECO:0000259" key="2">
    <source>
        <dbReference type="Pfam" id="PF00984"/>
    </source>
</evidence>
<sequence length="282" mass="31422">MKKIGFIGQGYVGKNYADDFEKRKYEMVRYSIDPQYIKNKERLLSCDIVFIAVPTPTTPDGFDQSIVESVLSLVAPGKIAVIKSTILPGETSSLQKKYPDIIVLHSPEFLSENTAALEAMKPFSNIVGLPEKSEKHMQAAQEVLNVLPSAPFSLICTSTESEIIKYVHNCAGYVQIIFFNLLYDFAKKMDADWEIIEKAISADPFIPNRYASPIHKSGRGAGGHCFIKDFAAFKKMYQSLTLDQKGISVLKAIEDKNIDLLLSSHKDLDLLSGVYGDDILKK</sequence>
<gene>
    <name evidence="4" type="ORF">A2W58_02055</name>
</gene>
<evidence type="ECO:0000259" key="3">
    <source>
        <dbReference type="Pfam" id="PF03721"/>
    </source>
</evidence>
<dbReference type="InterPro" id="IPR008927">
    <property type="entry name" value="6-PGluconate_DH-like_C_sf"/>
</dbReference>
<dbReference type="Proteomes" id="UP000179264">
    <property type="component" value="Unassembled WGS sequence"/>
</dbReference>
<evidence type="ECO:0000313" key="4">
    <source>
        <dbReference type="EMBL" id="OHA93029.1"/>
    </source>
</evidence>
<dbReference type="GO" id="GO:0016616">
    <property type="term" value="F:oxidoreductase activity, acting on the CH-OH group of donors, NAD or NADP as acceptor"/>
    <property type="evidence" value="ECO:0007669"/>
    <property type="project" value="InterPro"/>
</dbReference>
<organism evidence="4 5">
    <name type="scientific">Candidatus Zambryskibacteria bacterium RIFCSPHIGHO2_02_38_10.5</name>
    <dbReference type="NCBI Taxonomy" id="1802742"/>
    <lineage>
        <taxon>Bacteria</taxon>
        <taxon>Candidatus Zambryskiibacteriota</taxon>
    </lineage>
</organism>
<dbReference type="EMBL" id="MHVL01000028">
    <property type="protein sequence ID" value="OHA93029.1"/>
    <property type="molecule type" value="Genomic_DNA"/>
</dbReference>